<reference evidence="1" key="1">
    <citation type="journal article" date="2017" name="Nature">
        <title>The sunflower genome provides insights into oil metabolism, flowering and Asterid evolution.</title>
        <authorList>
            <person name="Badouin H."/>
            <person name="Gouzy J."/>
            <person name="Grassa C.J."/>
            <person name="Murat F."/>
            <person name="Staton S.E."/>
            <person name="Cottret L."/>
            <person name="Lelandais-Briere C."/>
            <person name="Owens G.L."/>
            <person name="Carrere S."/>
            <person name="Mayjonade B."/>
            <person name="Legrand L."/>
            <person name="Gill N."/>
            <person name="Kane N.C."/>
            <person name="Bowers J.E."/>
            <person name="Hubner S."/>
            <person name="Bellec A."/>
            <person name="Berard A."/>
            <person name="Berges H."/>
            <person name="Blanchet N."/>
            <person name="Boniface M.C."/>
            <person name="Brunel D."/>
            <person name="Catrice O."/>
            <person name="Chaidir N."/>
            <person name="Claudel C."/>
            <person name="Donnadieu C."/>
            <person name="Faraut T."/>
            <person name="Fievet G."/>
            <person name="Helmstetter N."/>
            <person name="King M."/>
            <person name="Knapp S.J."/>
            <person name="Lai Z."/>
            <person name="Le Paslier M.C."/>
            <person name="Lippi Y."/>
            <person name="Lorenzon L."/>
            <person name="Mandel J.R."/>
            <person name="Marage G."/>
            <person name="Marchand G."/>
            <person name="Marquand E."/>
            <person name="Bret-Mestries E."/>
            <person name="Morien E."/>
            <person name="Nambeesan S."/>
            <person name="Nguyen T."/>
            <person name="Pegot-Espagnet P."/>
            <person name="Pouilly N."/>
            <person name="Raftis F."/>
            <person name="Sallet E."/>
            <person name="Schiex T."/>
            <person name="Thomas J."/>
            <person name="Vandecasteele C."/>
            <person name="Vares D."/>
            <person name="Vear F."/>
            <person name="Vautrin S."/>
            <person name="Crespi M."/>
            <person name="Mangin B."/>
            <person name="Burke J.M."/>
            <person name="Salse J."/>
            <person name="Munos S."/>
            <person name="Vincourt P."/>
            <person name="Rieseberg L.H."/>
            <person name="Langlade N.B."/>
        </authorList>
    </citation>
    <scope>NUCLEOTIDE SEQUENCE</scope>
    <source>
        <tissue evidence="1">Leaves</tissue>
    </source>
</reference>
<comment type="caution">
    <text evidence="1">The sequence shown here is derived from an EMBL/GenBank/DDBJ whole genome shotgun (WGS) entry which is preliminary data.</text>
</comment>
<sequence length="68" mass="7992">MVHFISPLIPAYQTLPKFLFEFGPDLVCIYIPNVNFHIKNNNLYYIIKETISGTLVIILDHFLWIIII</sequence>
<reference evidence="1" key="2">
    <citation type="submission" date="2020-06" db="EMBL/GenBank/DDBJ databases">
        <title>Helianthus annuus Genome sequencing and assembly Release 2.</title>
        <authorList>
            <person name="Gouzy J."/>
            <person name="Langlade N."/>
            <person name="Munos S."/>
        </authorList>
    </citation>
    <scope>NUCLEOTIDE SEQUENCE</scope>
    <source>
        <tissue evidence="1">Leaves</tissue>
    </source>
</reference>
<organism evidence="1 2">
    <name type="scientific">Helianthus annuus</name>
    <name type="common">Common sunflower</name>
    <dbReference type="NCBI Taxonomy" id="4232"/>
    <lineage>
        <taxon>Eukaryota</taxon>
        <taxon>Viridiplantae</taxon>
        <taxon>Streptophyta</taxon>
        <taxon>Embryophyta</taxon>
        <taxon>Tracheophyta</taxon>
        <taxon>Spermatophyta</taxon>
        <taxon>Magnoliopsida</taxon>
        <taxon>eudicotyledons</taxon>
        <taxon>Gunneridae</taxon>
        <taxon>Pentapetalae</taxon>
        <taxon>asterids</taxon>
        <taxon>campanulids</taxon>
        <taxon>Asterales</taxon>
        <taxon>Asteraceae</taxon>
        <taxon>Asteroideae</taxon>
        <taxon>Heliantheae alliance</taxon>
        <taxon>Heliantheae</taxon>
        <taxon>Helianthus</taxon>
    </lineage>
</organism>
<name>A0A9K3JYW1_HELAN</name>
<dbReference type="AlphaFoldDB" id="A0A9K3JYW1"/>
<dbReference type="Proteomes" id="UP000215914">
    <property type="component" value="Unassembled WGS sequence"/>
</dbReference>
<accession>A0A9K3JYW1</accession>
<evidence type="ECO:0000313" key="2">
    <source>
        <dbReference type="Proteomes" id="UP000215914"/>
    </source>
</evidence>
<dbReference type="EMBL" id="MNCJ02000316">
    <property type="protein sequence ID" value="KAF5823197.1"/>
    <property type="molecule type" value="Genomic_DNA"/>
</dbReference>
<protein>
    <submittedName>
        <fullName evidence="1">Uncharacterized protein</fullName>
    </submittedName>
</protein>
<dbReference type="Gramene" id="mRNA:HanXRQr2_Chr01g0035731">
    <property type="protein sequence ID" value="CDS:HanXRQr2_Chr01g0035731.1"/>
    <property type="gene ID" value="HanXRQr2_Chr01g0035731"/>
</dbReference>
<evidence type="ECO:0000313" key="1">
    <source>
        <dbReference type="EMBL" id="KAF5823197.1"/>
    </source>
</evidence>
<proteinExistence type="predicted"/>
<gene>
    <name evidence="1" type="ORF">HanXRQr2_Chr01g0035731</name>
</gene>
<keyword evidence="2" id="KW-1185">Reference proteome</keyword>